<accession>A0A2L0ELM4</accession>
<dbReference type="PANTHER" id="PTHR42847">
    <property type="entry name" value="ALKANESULFONATE MONOOXYGENASE"/>
    <property type="match status" value="1"/>
</dbReference>
<evidence type="ECO:0000256" key="3">
    <source>
        <dbReference type="ARBA" id="ARBA00023002"/>
    </source>
</evidence>
<gene>
    <name evidence="6" type="primary">ssuD</name>
    <name evidence="6" type="ORF">SOCE26_016020</name>
</gene>
<evidence type="ECO:0000313" key="6">
    <source>
        <dbReference type="EMBL" id="AUX40203.1"/>
    </source>
</evidence>
<dbReference type="Pfam" id="PF00296">
    <property type="entry name" value="Bac_luciferase"/>
    <property type="match status" value="1"/>
</dbReference>
<evidence type="ECO:0000259" key="5">
    <source>
        <dbReference type="Pfam" id="PF00296"/>
    </source>
</evidence>
<dbReference type="InterPro" id="IPR050172">
    <property type="entry name" value="SsuD_RutA_monooxygenase"/>
</dbReference>
<proteinExistence type="predicted"/>
<name>A0A2L0ELM4_SORCE</name>
<feature type="domain" description="Luciferase-like" evidence="5">
    <location>
        <begin position="15"/>
        <end position="333"/>
    </location>
</feature>
<evidence type="ECO:0000256" key="4">
    <source>
        <dbReference type="ARBA" id="ARBA00023033"/>
    </source>
</evidence>
<dbReference type="GO" id="GO:0008726">
    <property type="term" value="F:alkanesulfonate monooxygenase activity"/>
    <property type="evidence" value="ECO:0007669"/>
    <property type="project" value="UniProtKB-EC"/>
</dbReference>
<protein>
    <submittedName>
        <fullName evidence="6">Alkanesulfonate monooxygenase</fullName>
        <ecNumber evidence="6">1.14.14.5</ecNumber>
    </submittedName>
</protein>
<reference evidence="6 7" key="1">
    <citation type="submission" date="2015-09" db="EMBL/GenBank/DDBJ databases">
        <title>Sorangium comparison.</title>
        <authorList>
            <person name="Zaburannyi N."/>
            <person name="Bunk B."/>
            <person name="Overmann J."/>
            <person name="Mueller R."/>
        </authorList>
    </citation>
    <scope>NUCLEOTIDE SEQUENCE [LARGE SCALE GENOMIC DNA]</scope>
    <source>
        <strain evidence="6 7">So ce26</strain>
    </source>
</reference>
<dbReference type="InterPro" id="IPR036661">
    <property type="entry name" value="Luciferase-like_sf"/>
</dbReference>
<evidence type="ECO:0000256" key="1">
    <source>
        <dbReference type="ARBA" id="ARBA00022630"/>
    </source>
</evidence>
<dbReference type="Proteomes" id="UP000238348">
    <property type="component" value="Chromosome"/>
</dbReference>
<sequence length="368" mass="40680">MKEIAGAAGVVDHLELGMFGPNGTGTSMSKAPDRWCPTWENNRDLALAAEAAGLDFHIPFARWKGFGGESDPMGVSLDPITWTASLLAITKRITLFTTVHTPFTHPIVAAKHLATLDQIGPGRVGLNIVSGWNGDEADMFGIPQREHDERYEYTREWLDVMLKIWTRDKPFHQDGRFFNLREVIGNPKPRSGKIKLMSAGASSAGRSFAIGHCDLLFTILVSLEACRAEVAKVKEAARSADRRVDVYTAACVVCRPTRKEAEEYYEHISKEMADDPAVDNALRLLGLDCRSFTPEFYATFRGRFAASHGHYPIVGDPGDVAEGLRRVRDTGIRGLALCFMNFADELPCFRDEVLPRLVDMGVRRPAGG</sequence>
<keyword evidence="2" id="KW-0288">FMN</keyword>
<evidence type="ECO:0000313" key="7">
    <source>
        <dbReference type="Proteomes" id="UP000238348"/>
    </source>
</evidence>
<organism evidence="6 7">
    <name type="scientific">Sorangium cellulosum</name>
    <name type="common">Polyangium cellulosum</name>
    <dbReference type="NCBI Taxonomy" id="56"/>
    <lineage>
        <taxon>Bacteria</taxon>
        <taxon>Pseudomonadati</taxon>
        <taxon>Myxococcota</taxon>
        <taxon>Polyangia</taxon>
        <taxon>Polyangiales</taxon>
        <taxon>Polyangiaceae</taxon>
        <taxon>Sorangium</taxon>
    </lineage>
</organism>
<evidence type="ECO:0000256" key="2">
    <source>
        <dbReference type="ARBA" id="ARBA00022643"/>
    </source>
</evidence>
<dbReference type="InterPro" id="IPR011251">
    <property type="entry name" value="Luciferase-like_dom"/>
</dbReference>
<keyword evidence="3 6" id="KW-0560">Oxidoreductase</keyword>
<dbReference type="RefSeq" id="WP_104978048.1">
    <property type="nucleotide sequence ID" value="NZ_CP012673.1"/>
</dbReference>
<keyword evidence="1" id="KW-0285">Flavoprotein</keyword>
<dbReference type="AlphaFoldDB" id="A0A2L0ELM4"/>
<dbReference type="PANTHER" id="PTHR42847:SF4">
    <property type="entry name" value="ALKANESULFONATE MONOOXYGENASE-RELATED"/>
    <property type="match status" value="1"/>
</dbReference>
<dbReference type="OrthoDB" id="9814695at2"/>
<dbReference type="EC" id="1.14.14.5" evidence="6"/>
<dbReference type="Gene3D" id="3.20.20.30">
    <property type="entry name" value="Luciferase-like domain"/>
    <property type="match status" value="1"/>
</dbReference>
<dbReference type="EMBL" id="CP012673">
    <property type="protein sequence ID" value="AUX40203.1"/>
    <property type="molecule type" value="Genomic_DNA"/>
</dbReference>
<keyword evidence="4 6" id="KW-0503">Monooxygenase</keyword>
<dbReference type="SUPFAM" id="SSF51679">
    <property type="entry name" value="Bacterial luciferase-like"/>
    <property type="match status" value="1"/>
</dbReference>